<evidence type="ECO:0000313" key="1">
    <source>
        <dbReference type="EMBL" id="KAH6632467.1"/>
    </source>
</evidence>
<reference evidence="1 2" key="1">
    <citation type="journal article" date="2021" name="Nat. Commun.">
        <title>Genetic determinants of endophytism in the Arabidopsis root mycobiome.</title>
        <authorList>
            <person name="Mesny F."/>
            <person name="Miyauchi S."/>
            <person name="Thiergart T."/>
            <person name="Pickel B."/>
            <person name="Atanasova L."/>
            <person name="Karlsson M."/>
            <person name="Huettel B."/>
            <person name="Barry K.W."/>
            <person name="Haridas S."/>
            <person name="Chen C."/>
            <person name="Bauer D."/>
            <person name="Andreopoulos W."/>
            <person name="Pangilinan J."/>
            <person name="LaButti K."/>
            <person name="Riley R."/>
            <person name="Lipzen A."/>
            <person name="Clum A."/>
            <person name="Drula E."/>
            <person name="Henrissat B."/>
            <person name="Kohler A."/>
            <person name="Grigoriev I.V."/>
            <person name="Martin F.M."/>
            <person name="Hacquard S."/>
        </authorList>
    </citation>
    <scope>NUCLEOTIDE SEQUENCE [LARGE SCALE GENOMIC DNA]</scope>
    <source>
        <strain evidence="1 2">MPI-SDFR-AT-0079</strain>
    </source>
</reference>
<keyword evidence="2" id="KW-1185">Reference proteome</keyword>
<protein>
    <submittedName>
        <fullName evidence="1">Uncharacterized protein</fullName>
    </submittedName>
</protein>
<name>A0ACB7PE37_9PEZI</name>
<dbReference type="EMBL" id="JAGIZQ010000004">
    <property type="protein sequence ID" value="KAH6632467.1"/>
    <property type="molecule type" value="Genomic_DNA"/>
</dbReference>
<proteinExistence type="predicted"/>
<comment type="caution">
    <text evidence="1">The sequence shown here is derived from an EMBL/GenBank/DDBJ whole genome shotgun (WGS) entry which is preliminary data.</text>
</comment>
<accession>A0ACB7PE37</accession>
<organism evidence="1 2">
    <name type="scientific">Chaetomium tenue</name>
    <dbReference type="NCBI Taxonomy" id="1854479"/>
    <lineage>
        <taxon>Eukaryota</taxon>
        <taxon>Fungi</taxon>
        <taxon>Dikarya</taxon>
        <taxon>Ascomycota</taxon>
        <taxon>Pezizomycotina</taxon>
        <taxon>Sordariomycetes</taxon>
        <taxon>Sordariomycetidae</taxon>
        <taxon>Sordariales</taxon>
        <taxon>Chaetomiaceae</taxon>
        <taxon>Chaetomium</taxon>
    </lineage>
</organism>
<evidence type="ECO:0000313" key="2">
    <source>
        <dbReference type="Proteomes" id="UP000724584"/>
    </source>
</evidence>
<sequence>MQYAAPASCINKPKTGSASEEKYLRPFFCHCGKKYTQDNLISAPAESTARWSCNLCVYRTPSRDLFQHHWIHHLNPSCPPRKPPPALDLARSAPHQPLIYKDENGDKSKSEILYGRDLHEAPGYNTPREVDVGKGLGLELEDAWNLQAGYSGWGSLLHRPTIAAIRLPERVVLVASVYVGLAMAPAQREVCGRSSWTRSYGLPVLGGG</sequence>
<gene>
    <name evidence="1" type="ORF">F5144DRAFT_603205</name>
</gene>
<dbReference type="Proteomes" id="UP000724584">
    <property type="component" value="Unassembled WGS sequence"/>
</dbReference>